<gene>
    <name evidence="2" type="ORF">CDAR_212691</name>
</gene>
<sequence>MQFHRWSTFILAIQLNGQVSSEAETMGWMCACRLSWPVVRRKRTTASACSRHGVRYSRIHGRFKKIGSLQRWFISLVAQGSIAVGKFASNFDGEVAAISETARVTLPLLGTKKVVFLTNLISALQALCFPTIQEGWRGPCAKNYYNYLTKKSEIALQLVPGHCNVQGNEKADDLSKQGCNMNQPDPHLTYSISIINRTVANYVNNARKQASEVKEINLKHSDRPSESCSTQNIEVAHESVAETPTSCSILEHRALELNISRSSLQSIL</sequence>
<feature type="chain" id="PRO_5043506622" description="RNase H type-1 domain-containing protein" evidence="1">
    <location>
        <begin position="22"/>
        <end position="268"/>
    </location>
</feature>
<organism evidence="2 3">
    <name type="scientific">Caerostris darwini</name>
    <dbReference type="NCBI Taxonomy" id="1538125"/>
    <lineage>
        <taxon>Eukaryota</taxon>
        <taxon>Metazoa</taxon>
        <taxon>Ecdysozoa</taxon>
        <taxon>Arthropoda</taxon>
        <taxon>Chelicerata</taxon>
        <taxon>Arachnida</taxon>
        <taxon>Araneae</taxon>
        <taxon>Araneomorphae</taxon>
        <taxon>Entelegynae</taxon>
        <taxon>Araneoidea</taxon>
        <taxon>Araneidae</taxon>
        <taxon>Caerostris</taxon>
    </lineage>
</organism>
<evidence type="ECO:0000313" key="2">
    <source>
        <dbReference type="EMBL" id="GIY00846.1"/>
    </source>
</evidence>
<proteinExistence type="predicted"/>
<evidence type="ECO:0000256" key="1">
    <source>
        <dbReference type="SAM" id="SignalP"/>
    </source>
</evidence>
<dbReference type="Gene3D" id="3.30.420.10">
    <property type="entry name" value="Ribonuclease H-like superfamily/Ribonuclease H"/>
    <property type="match status" value="1"/>
</dbReference>
<dbReference type="InterPro" id="IPR012337">
    <property type="entry name" value="RNaseH-like_sf"/>
</dbReference>
<protein>
    <recommendedName>
        <fullName evidence="4">RNase H type-1 domain-containing protein</fullName>
    </recommendedName>
</protein>
<dbReference type="SUPFAM" id="SSF53098">
    <property type="entry name" value="Ribonuclease H-like"/>
    <property type="match status" value="1"/>
</dbReference>
<dbReference type="EMBL" id="BPLQ01003486">
    <property type="protein sequence ID" value="GIY00846.1"/>
    <property type="molecule type" value="Genomic_DNA"/>
</dbReference>
<dbReference type="Proteomes" id="UP001054837">
    <property type="component" value="Unassembled WGS sequence"/>
</dbReference>
<keyword evidence="3" id="KW-1185">Reference proteome</keyword>
<name>A0AAV4PX00_9ARAC</name>
<dbReference type="InterPro" id="IPR036397">
    <property type="entry name" value="RNaseH_sf"/>
</dbReference>
<comment type="caution">
    <text evidence="2">The sequence shown here is derived from an EMBL/GenBank/DDBJ whole genome shotgun (WGS) entry which is preliminary data.</text>
</comment>
<evidence type="ECO:0008006" key="4">
    <source>
        <dbReference type="Google" id="ProtNLM"/>
    </source>
</evidence>
<reference evidence="2 3" key="1">
    <citation type="submission" date="2021-06" db="EMBL/GenBank/DDBJ databases">
        <title>Caerostris darwini draft genome.</title>
        <authorList>
            <person name="Kono N."/>
            <person name="Arakawa K."/>
        </authorList>
    </citation>
    <scope>NUCLEOTIDE SEQUENCE [LARGE SCALE GENOMIC DNA]</scope>
</reference>
<dbReference type="AlphaFoldDB" id="A0AAV4PX00"/>
<evidence type="ECO:0000313" key="3">
    <source>
        <dbReference type="Proteomes" id="UP001054837"/>
    </source>
</evidence>
<accession>A0AAV4PX00</accession>
<keyword evidence="1" id="KW-0732">Signal</keyword>
<feature type="signal peptide" evidence="1">
    <location>
        <begin position="1"/>
        <end position="21"/>
    </location>
</feature>
<dbReference type="GO" id="GO:0003676">
    <property type="term" value="F:nucleic acid binding"/>
    <property type="evidence" value="ECO:0007669"/>
    <property type="project" value="InterPro"/>
</dbReference>